<feature type="transmembrane region" description="Helical" evidence="8">
    <location>
        <begin position="265"/>
        <end position="286"/>
    </location>
</feature>
<dbReference type="EC" id="3.4.22.-" evidence="10"/>
<feature type="transmembrane region" description="Helical" evidence="8">
    <location>
        <begin position="130"/>
        <end position="148"/>
    </location>
</feature>
<accession>A0ABT3TFA7</accession>
<evidence type="ECO:0000313" key="10">
    <source>
        <dbReference type="EMBL" id="MCX2980998.1"/>
    </source>
</evidence>
<keyword evidence="5 10" id="KW-0378">Hydrolase</keyword>
<dbReference type="Pfam" id="PF09721">
    <property type="entry name" value="Exosortase_EpsH"/>
    <property type="match status" value="1"/>
</dbReference>
<keyword evidence="7 8" id="KW-0472">Membrane</keyword>
<dbReference type="InterPro" id="IPR013426">
    <property type="entry name" value="EpsH-like"/>
</dbReference>
<dbReference type="EMBL" id="SHNN01000002">
    <property type="protein sequence ID" value="MCX2980998.1"/>
    <property type="molecule type" value="Genomic_DNA"/>
</dbReference>
<name>A0ABT3TFA7_9GAMM</name>
<dbReference type="NCBIfam" id="TIGR02914">
    <property type="entry name" value="EpsI_fam"/>
    <property type="match status" value="1"/>
</dbReference>
<dbReference type="InterPro" id="IPR026491">
    <property type="entry name" value="ExosortD_VPLPA"/>
</dbReference>
<evidence type="ECO:0000256" key="5">
    <source>
        <dbReference type="ARBA" id="ARBA00022801"/>
    </source>
</evidence>
<dbReference type="Pfam" id="PF11984">
    <property type="entry name" value="DUF3485"/>
    <property type="match status" value="1"/>
</dbReference>
<dbReference type="Proteomes" id="UP001143362">
    <property type="component" value="Unassembled WGS sequence"/>
</dbReference>
<evidence type="ECO:0000256" key="3">
    <source>
        <dbReference type="ARBA" id="ARBA00022670"/>
    </source>
</evidence>
<evidence type="ECO:0000256" key="7">
    <source>
        <dbReference type="ARBA" id="ARBA00023136"/>
    </source>
</evidence>
<feature type="transmembrane region" description="Helical" evidence="8">
    <location>
        <begin position="196"/>
        <end position="215"/>
    </location>
</feature>
<dbReference type="GO" id="GO:0016787">
    <property type="term" value="F:hydrolase activity"/>
    <property type="evidence" value="ECO:0007669"/>
    <property type="project" value="UniProtKB-KW"/>
</dbReference>
<feature type="transmembrane region" description="Helical" evidence="8">
    <location>
        <begin position="17"/>
        <end position="35"/>
    </location>
</feature>
<sequence length="547" mass="61398">MPESAARQSATRTSGSYFLWSALAVAAACLAYIFFDGFVEMEYRWANVEEYSHGYMIPLVAMFLFYQKIPALVALDWRANWLGPFLMVGAILGWFLGEMSSLFIIVHYSFLLSLVALAISVFGWRGFRKTWAAFVYLVFMIPLPVFLYRGLSERLQLISTEIGVAVIKLFGISVYTTGNVIDLGVYQLQVVEACSGLSYLFPLMSFGFLIAYVYNGPNWHKWTIFLSTIVITILMNSFRIGVIGVTVEYWGIEMAEGFLHDFEGWFVFMACLGVLFLLVLFLNYVIGRKASPLDLIDLSYPTLAEIKAIAPGQRKFNVALITSTILLALALPTSIYIDDREEYTPLRNTFISFPLLRGDWVGKESVLEANILEALDYPDYIQANYRKSGDRIPVNFYVAYYESQRTGSSIHSPRSCIPGGGWKISGLTQVDLAEKGLAGLNVNRLMISKGEHSQLVYYWFAQRGRVITNEYLAKWYLFSDGLTMQRSDGALVRLVTVVPPGEDVANADARLQEFLRDFYPIMPRYLPGADAALSQGIDSSSLAPAAD</sequence>
<gene>
    <name evidence="10" type="primary">xrtD</name>
    <name evidence="10" type="ORF">EYC98_08990</name>
</gene>
<dbReference type="PROSITE" id="PS51257">
    <property type="entry name" value="PROKAR_LIPOPROTEIN"/>
    <property type="match status" value="1"/>
</dbReference>
<keyword evidence="4 8" id="KW-0812">Transmembrane</keyword>
<feature type="transmembrane region" description="Helical" evidence="8">
    <location>
        <begin position="81"/>
        <end position="97"/>
    </location>
</feature>
<evidence type="ECO:0000256" key="2">
    <source>
        <dbReference type="ARBA" id="ARBA00022475"/>
    </source>
</evidence>
<evidence type="ECO:0000256" key="6">
    <source>
        <dbReference type="ARBA" id="ARBA00022989"/>
    </source>
</evidence>
<evidence type="ECO:0000256" key="4">
    <source>
        <dbReference type="ARBA" id="ARBA00022692"/>
    </source>
</evidence>
<feature type="transmembrane region" description="Helical" evidence="8">
    <location>
        <begin position="316"/>
        <end position="337"/>
    </location>
</feature>
<feature type="transmembrane region" description="Helical" evidence="8">
    <location>
        <begin position="155"/>
        <end position="176"/>
    </location>
</feature>
<evidence type="ECO:0000259" key="9">
    <source>
        <dbReference type="Pfam" id="PF11984"/>
    </source>
</evidence>
<keyword evidence="2" id="KW-1003">Cell membrane</keyword>
<dbReference type="NCBIfam" id="TIGR04152">
    <property type="entry name" value="exosort_VPLPA"/>
    <property type="match status" value="1"/>
</dbReference>
<proteinExistence type="predicted"/>
<organism evidence="10 11">
    <name type="scientific">Candidatus Litorirhabdus singularis</name>
    <dbReference type="NCBI Taxonomy" id="2518993"/>
    <lineage>
        <taxon>Bacteria</taxon>
        <taxon>Pseudomonadati</taxon>
        <taxon>Pseudomonadota</taxon>
        <taxon>Gammaproteobacteria</taxon>
        <taxon>Cellvibrionales</taxon>
        <taxon>Halieaceae</taxon>
        <taxon>Candidatus Litorirhabdus</taxon>
    </lineage>
</organism>
<dbReference type="InterPro" id="IPR019127">
    <property type="entry name" value="Exosortase"/>
</dbReference>
<dbReference type="InterPro" id="IPR014263">
    <property type="entry name" value="Methanolan_biosynth_EpsI"/>
</dbReference>
<comment type="caution">
    <text evidence="10">The sequence shown here is derived from an EMBL/GenBank/DDBJ whole genome shotgun (WGS) entry which is preliminary data.</text>
</comment>
<keyword evidence="11" id="KW-1185">Reference proteome</keyword>
<dbReference type="NCBIfam" id="TIGR04178">
    <property type="entry name" value="exo_archaeo"/>
    <property type="match status" value="1"/>
</dbReference>
<protein>
    <submittedName>
        <fullName evidence="10">VPLPA-CTERM-specific exosortase XrtD</fullName>
        <ecNumber evidence="10">3.4.22.-</ecNumber>
    </submittedName>
</protein>
<reference evidence="10" key="1">
    <citation type="submission" date="2019-02" db="EMBL/GenBank/DDBJ databases">
        <authorList>
            <person name="Li S.-H."/>
        </authorList>
    </citation>
    <scope>NUCLEOTIDE SEQUENCE</scope>
    <source>
        <strain evidence="10">IMCC14734</strain>
    </source>
</reference>
<evidence type="ECO:0000256" key="1">
    <source>
        <dbReference type="ARBA" id="ARBA00004651"/>
    </source>
</evidence>
<evidence type="ECO:0000256" key="8">
    <source>
        <dbReference type="SAM" id="Phobius"/>
    </source>
</evidence>
<feature type="transmembrane region" description="Helical" evidence="8">
    <location>
        <begin position="104"/>
        <end position="124"/>
    </location>
</feature>
<comment type="subcellular location">
    <subcellularLocation>
        <location evidence="1">Cell membrane</location>
        <topology evidence="1">Multi-pass membrane protein</topology>
    </subcellularLocation>
</comment>
<feature type="transmembrane region" description="Helical" evidence="8">
    <location>
        <begin position="222"/>
        <end position="245"/>
    </location>
</feature>
<evidence type="ECO:0000313" key="11">
    <source>
        <dbReference type="Proteomes" id="UP001143362"/>
    </source>
</evidence>
<dbReference type="InterPro" id="IPR026392">
    <property type="entry name" value="Exo/Archaeosortase_dom"/>
</dbReference>
<keyword evidence="6 8" id="KW-1133">Transmembrane helix</keyword>
<feature type="domain" description="Methanolan biosynthesis EpsI" evidence="9">
    <location>
        <begin position="325"/>
        <end position="525"/>
    </location>
</feature>
<keyword evidence="3" id="KW-0645">Protease</keyword>
<dbReference type="NCBIfam" id="TIGR02602">
    <property type="entry name" value="8TM_EpsH"/>
    <property type="match status" value="1"/>
</dbReference>